<feature type="domain" description="SGNH" evidence="3">
    <location>
        <begin position="443"/>
        <end position="678"/>
    </location>
</feature>
<dbReference type="InterPro" id="IPR002656">
    <property type="entry name" value="Acyl_transf_3_dom"/>
</dbReference>
<evidence type="ECO:0000256" key="1">
    <source>
        <dbReference type="SAM" id="Phobius"/>
    </source>
</evidence>
<comment type="caution">
    <text evidence="4">The sequence shown here is derived from an EMBL/GenBank/DDBJ whole genome shotgun (WGS) entry which is preliminary data.</text>
</comment>
<gene>
    <name evidence="4" type="ORF">KIN34_14975</name>
</gene>
<reference evidence="4 5" key="1">
    <citation type="submission" date="2021-05" db="EMBL/GenBank/DDBJ databases">
        <title>Description of Cellulomonas sp. DKR-3 sp. nov.</title>
        <authorList>
            <person name="Dahal R.H."/>
            <person name="Chaudhary D.K."/>
        </authorList>
    </citation>
    <scope>NUCLEOTIDE SEQUENCE [LARGE SCALE GENOMIC DNA]</scope>
    <source>
        <strain evidence="4 5">DKR-3</strain>
    </source>
</reference>
<organism evidence="4 5">
    <name type="scientific">Cellulomonas fulva</name>
    <dbReference type="NCBI Taxonomy" id="2835530"/>
    <lineage>
        <taxon>Bacteria</taxon>
        <taxon>Bacillati</taxon>
        <taxon>Actinomycetota</taxon>
        <taxon>Actinomycetes</taxon>
        <taxon>Micrococcales</taxon>
        <taxon>Cellulomonadaceae</taxon>
        <taxon>Cellulomonas</taxon>
    </lineage>
</organism>
<keyword evidence="5" id="KW-1185">Reference proteome</keyword>
<dbReference type="EMBL" id="JAHBOH010000002">
    <property type="protein sequence ID" value="MBT0995585.1"/>
    <property type="molecule type" value="Genomic_DNA"/>
</dbReference>
<proteinExistence type="predicted"/>
<dbReference type="PANTHER" id="PTHR23028:SF53">
    <property type="entry name" value="ACYL_TRANSF_3 DOMAIN-CONTAINING PROTEIN"/>
    <property type="match status" value="1"/>
</dbReference>
<evidence type="ECO:0000313" key="5">
    <source>
        <dbReference type="Proteomes" id="UP000722125"/>
    </source>
</evidence>
<dbReference type="InterPro" id="IPR050879">
    <property type="entry name" value="Acyltransferase_3"/>
</dbReference>
<feature type="transmembrane region" description="Helical" evidence="1">
    <location>
        <begin position="215"/>
        <end position="234"/>
    </location>
</feature>
<keyword evidence="4" id="KW-0808">Transferase</keyword>
<dbReference type="Pfam" id="PF01757">
    <property type="entry name" value="Acyl_transf_3"/>
    <property type="match status" value="1"/>
</dbReference>
<feature type="transmembrane region" description="Helical" evidence="1">
    <location>
        <begin position="246"/>
        <end position="268"/>
    </location>
</feature>
<dbReference type="InterPro" id="IPR043968">
    <property type="entry name" value="SGNH"/>
</dbReference>
<feature type="transmembrane region" description="Helical" evidence="1">
    <location>
        <begin position="161"/>
        <end position="177"/>
    </location>
</feature>
<dbReference type="GO" id="GO:0016746">
    <property type="term" value="F:acyltransferase activity"/>
    <property type="evidence" value="ECO:0007669"/>
    <property type="project" value="UniProtKB-KW"/>
</dbReference>
<name>A0ABS5U2H8_9CELL</name>
<dbReference type="SUPFAM" id="SSF52266">
    <property type="entry name" value="SGNH hydrolase"/>
    <property type="match status" value="1"/>
</dbReference>
<feature type="transmembrane region" description="Helical" evidence="1">
    <location>
        <begin position="368"/>
        <end position="393"/>
    </location>
</feature>
<feature type="transmembrane region" description="Helical" evidence="1">
    <location>
        <begin position="49"/>
        <end position="69"/>
    </location>
</feature>
<evidence type="ECO:0000259" key="3">
    <source>
        <dbReference type="Pfam" id="PF19040"/>
    </source>
</evidence>
<keyword evidence="1" id="KW-1133">Transmembrane helix</keyword>
<feature type="transmembrane region" description="Helical" evidence="1">
    <location>
        <begin position="189"/>
        <end position="209"/>
    </location>
</feature>
<dbReference type="PANTHER" id="PTHR23028">
    <property type="entry name" value="ACETYLTRANSFERASE"/>
    <property type="match status" value="1"/>
</dbReference>
<feature type="transmembrane region" description="Helical" evidence="1">
    <location>
        <begin position="309"/>
        <end position="329"/>
    </location>
</feature>
<feature type="transmembrane region" description="Helical" evidence="1">
    <location>
        <begin position="335"/>
        <end position="356"/>
    </location>
</feature>
<feature type="transmembrane region" description="Helical" evidence="1">
    <location>
        <begin position="90"/>
        <end position="111"/>
    </location>
</feature>
<feature type="domain" description="Acyltransferase 3" evidence="2">
    <location>
        <begin position="24"/>
        <end position="352"/>
    </location>
</feature>
<keyword evidence="1" id="KW-0472">Membrane</keyword>
<keyword evidence="1" id="KW-0812">Transmembrane</keyword>
<accession>A0ABS5U2H8</accession>
<keyword evidence="4" id="KW-0012">Acyltransferase</keyword>
<dbReference type="Proteomes" id="UP000722125">
    <property type="component" value="Unassembled WGS sequence"/>
</dbReference>
<protein>
    <submittedName>
        <fullName evidence="4">Acyltransferase</fullName>
    </submittedName>
</protein>
<sequence>MQQTETPPSVVRAPARERTPRRADVQGLRAVAVLLVLSYHAGLPVPGGFVGVDVFFVISGFLITGLLVDEALTTGRLRLGRFYARRARRLLPAAALTLVGVAAATVVWLPVTRWREIAGDVAATALYVVNWRLADRSVDYLAAGGAASPVQHFWSLAVEEQFYVVWPLLVVALLAVARRRGRRLSRRTLVVAVAVLGLTSLAWSVHLTHDEPARAYFVTTTRAWELAAGALLALAVPRVARLPRRWLTAAGWVGLGLVVLAAATFSGATPFPGVAAAVPVAGALLVLASGVVGAGLAPLRARVLQPVGATSYSLYLWHWPAVVVATSLADGDLPVTWGVAAVAVSVVPAVASYLLVERPLHVRWRATTRAAGALGVVCTLVGLGAAAAVHGLVTPTPATTPPGAQVLRDGGWDGPDAGMDLDTLVPSLADATQDVADLYADGCHQNSLGVEPAACTYGDPGASTVVALVGDSHAGQWQPAVREVAEDNGWRLDTYTKGSCAFTSATPWLSTIDGPYETCVEWNRAVLDTLLADPPDVVVTSNDAVEPAGDDGPLTGAAGEQAVVDGFDATWQELAAAGTRVVVLGDTPWVGIDVPECVARHTGSWASACTVGEEAAAARSGLAQQESAAGTSDVPVLDLTDRFCPDGSCPPIIGGALVWRDAHHMTATYARSLAPDVADWLVPLVGSG</sequence>
<evidence type="ECO:0000313" key="4">
    <source>
        <dbReference type="EMBL" id="MBT0995585.1"/>
    </source>
</evidence>
<evidence type="ECO:0000259" key="2">
    <source>
        <dbReference type="Pfam" id="PF01757"/>
    </source>
</evidence>
<dbReference type="RefSeq" id="WP_214352650.1">
    <property type="nucleotide sequence ID" value="NZ_JAHBOH010000002.1"/>
</dbReference>
<feature type="transmembrane region" description="Helical" evidence="1">
    <location>
        <begin position="274"/>
        <end position="297"/>
    </location>
</feature>
<dbReference type="Pfam" id="PF19040">
    <property type="entry name" value="SGNH"/>
    <property type="match status" value="1"/>
</dbReference>